<evidence type="ECO:0000256" key="1">
    <source>
        <dbReference type="ARBA" id="ARBA00023012"/>
    </source>
</evidence>
<dbReference type="EMBL" id="BSPL01000017">
    <property type="protein sequence ID" value="GLS71433.1"/>
    <property type="molecule type" value="Genomic_DNA"/>
</dbReference>
<comment type="caution">
    <text evidence="3">The sequence shown here is derived from an EMBL/GenBank/DDBJ whole genome shotgun (WGS) entry which is preliminary data.</text>
</comment>
<gene>
    <name evidence="3" type="ORF">GCM10007890_34460</name>
</gene>
<dbReference type="AlphaFoldDB" id="A0AA37TNH7"/>
<dbReference type="SUPFAM" id="SSF47226">
    <property type="entry name" value="Histidine-containing phosphotransfer domain, HPT domain"/>
    <property type="match status" value="1"/>
</dbReference>
<organism evidence="3 4">
    <name type="scientific">Methylobacterium tardum</name>
    <dbReference type="NCBI Taxonomy" id="374432"/>
    <lineage>
        <taxon>Bacteria</taxon>
        <taxon>Pseudomonadati</taxon>
        <taxon>Pseudomonadota</taxon>
        <taxon>Alphaproteobacteria</taxon>
        <taxon>Hyphomicrobiales</taxon>
        <taxon>Methylobacteriaceae</taxon>
        <taxon>Methylobacterium</taxon>
    </lineage>
</organism>
<dbReference type="InterPro" id="IPR036641">
    <property type="entry name" value="HPT_dom_sf"/>
</dbReference>
<dbReference type="Proteomes" id="UP001157440">
    <property type="component" value="Unassembled WGS sequence"/>
</dbReference>
<dbReference type="GO" id="GO:0000160">
    <property type="term" value="P:phosphorelay signal transduction system"/>
    <property type="evidence" value="ECO:0007669"/>
    <property type="project" value="UniProtKB-KW"/>
</dbReference>
<reference evidence="4" key="1">
    <citation type="journal article" date="2019" name="Int. J. Syst. Evol. Microbiol.">
        <title>The Global Catalogue of Microorganisms (GCM) 10K type strain sequencing project: providing services to taxonomists for standard genome sequencing and annotation.</title>
        <authorList>
            <consortium name="The Broad Institute Genomics Platform"/>
            <consortium name="The Broad Institute Genome Sequencing Center for Infectious Disease"/>
            <person name="Wu L."/>
            <person name="Ma J."/>
        </authorList>
    </citation>
    <scope>NUCLEOTIDE SEQUENCE [LARGE SCALE GENOMIC DNA]</scope>
    <source>
        <strain evidence="4">NBRC 103632</strain>
    </source>
</reference>
<dbReference type="Pfam" id="PF01627">
    <property type="entry name" value="Hpt"/>
    <property type="match status" value="1"/>
</dbReference>
<feature type="domain" description="HPt" evidence="2">
    <location>
        <begin position="47"/>
        <end position="94"/>
    </location>
</feature>
<keyword evidence="4" id="KW-1185">Reference proteome</keyword>
<evidence type="ECO:0000313" key="3">
    <source>
        <dbReference type="EMBL" id="GLS71433.1"/>
    </source>
</evidence>
<name>A0AA37TNH7_9HYPH</name>
<protein>
    <recommendedName>
        <fullName evidence="2">HPt domain-containing protein</fullName>
    </recommendedName>
</protein>
<evidence type="ECO:0000313" key="4">
    <source>
        <dbReference type="Proteomes" id="UP001157440"/>
    </source>
</evidence>
<dbReference type="RefSeq" id="WP_238194119.1">
    <property type="nucleotide sequence ID" value="NZ_BPQZ01000001.1"/>
</dbReference>
<evidence type="ECO:0000259" key="2">
    <source>
        <dbReference type="Pfam" id="PF01627"/>
    </source>
</evidence>
<dbReference type="GO" id="GO:0004672">
    <property type="term" value="F:protein kinase activity"/>
    <property type="evidence" value="ECO:0007669"/>
    <property type="project" value="UniProtKB-ARBA"/>
</dbReference>
<dbReference type="InterPro" id="IPR008207">
    <property type="entry name" value="Sig_transdc_His_kin_Hpt_dom"/>
</dbReference>
<proteinExistence type="predicted"/>
<accession>A0AA37TNH7</accession>
<dbReference type="Gene3D" id="1.20.120.160">
    <property type="entry name" value="HPT domain"/>
    <property type="match status" value="1"/>
</dbReference>
<keyword evidence="1" id="KW-0902">Two-component regulatory system</keyword>
<sequence length="118" mass="12622">MSHALVNRDALDELTAAIGRDKLVRILDRFVASLVTAFEGPDCGPAEYGREAHTLVSMSGMLGCTPLSLACRGLEEAAKAGDDITGSLIDLRILRDRTITALRDMRPAVEPSIRLATG</sequence>